<proteinExistence type="predicted"/>
<sequence length="373" mass="39826">MLFLGHFTSAQQGSATPPAPNDLHWCRPEALSKPGADLIGKLAGLQVARTGAITPEVRLIYLVPSDRTINPVYAGAIANAARDLRRWYQQQLGNTKTFTLHSPVVETYQTTHPVSWYQTNPNGSTFAQFYYNAAQDVFALTGGTYYDPNYVYAIYIDAESTCGQCGGCGGGGVLVVNSNDLRGLVGQPAIRMCPNEPEPVQYPPCRWVGGLGHELGHAFGLPHPPGCDEGQSTCDYNDLMWLGYIPYPATYLRASEQATLNQSPFFTAQSPASGPTSCNILLAAHSSEPLAELSLSPNPARTSVTVQLPARPGATQATLTLIDALGRTVRTQAGALSAGGLRQELALSGLAQGMYVVHVQVGAAHGVRRLLVE</sequence>
<comment type="caution">
    <text evidence="2">The sequence shown here is derived from an EMBL/GenBank/DDBJ whole genome shotgun (WGS) entry which is preliminary data.</text>
</comment>
<dbReference type="EMBL" id="MTSE01000003">
    <property type="protein sequence ID" value="OUJ74577.1"/>
    <property type="molecule type" value="Genomic_DNA"/>
</dbReference>
<organism evidence="2 3">
    <name type="scientific">Hymenobacter crusticola</name>
    <dbReference type="NCBI Taxonomy" id="1770526"/>
    <lineage>
        <taxon>Bacteria</taxon>
        <taxon>Pseudomonadati</taxon>
        <taxon>Bacteroidota</taxon>
        <taxon>Cytophagia</taxon>
        <taxon>Cytophagales</taxon>
        <taxon>Hymenobacteraceae</taxon>
        <taxon>Hymenobacter</taxon>
    </lineage>
</organism>
<feature type="domain" description="Secretion system C-terminal sorting" evidence="1">
    <location>
        <begin position="297"/>
        <end position="370"/>
    </location>
</feature>
<evidence type="ECO:0000313" key="2">
    <source>
        <dbReference type="EMBL" id="OUJ74577.1"/>
    </source>
</evidence>
<dbReference type="NCBIfam" id="TIGR04183">
    <property type="entry name" value="Por_Secre_tail"/>
    <property type="match status" value="1"/>
</dbReference>
<dbReference type="InterPro" id="IPR026444">
    <property type="entry name" value="Secre_tail"/>
</dbReference>
<accession>A0A243WGD8</accession>
<name>A0A243WGD8_9BACT</name>
<protein>
    <recommendedName>
        <fullName evidence="1">Secretion system C-terminal sorting domain-containing protein</fullName>
    </recommendedName>
</protein>
<dbReference type="SUPFAM" id="SSF55486">
    <property type="entry name" value="Metalloproteases ('zincins'), catalytic domain"/>
    <property type="match status" value="2"/>
</dbReference>
<dbReference type="AlphaFoldDB" id="A0A243WGD8"/>
<dbReference type="Pfam" id="PF18962">
    <property type="entry name" value="Por_Secre_tail"/>
    <property type="match status" value="1"/>
</dbReference>
<keyword evidence="3" id="KW-1185">Reference proteome</keyword>
<evidence type="ECO:0000313" key="3">
    <source>
        <dbReference type="Proteomes" id="UP000194873"/>
    </source>
</evidence>
<gene>
    <name evidence="2" type="ORF">BXP70_07305</name>
</gene>
<dbReference type="Proteomes" id="UP000194873">
    <property type="component" value="Unassembled WGS sequence"/>
</dbReference>
<evidence type="ECO:0000259" key="1">
    <source>
        <dbReference type="Pfam" id="PF18962"/>
    </source>
</evidence>
<reference evidence="2 3" key="1">
    <citation type="submission" date="2017-01" db="EMBL/GenBank/DDBJ databases">
        <title>A new Hymenobacter.</title>
        <authorList>
            <person name="Liang Y."/>
            <person name="Feng F."/>
        </authorList>
    </citation>
    <scope>NUCLEOTIDE SEQUENCE [LARGE SCALE GENOMIC DNA]</scope>
    <source>
        <strain evidence="2">MIMBbqt21</strain>
    </source>
</reference>